<dbReference type="EMBL" id="VFPN01000001">
    <property type="protein sequence ID" value="TQM66234.1"/>
    <property type="molecule type" value="Genomic_DNA"/>
</dbReference>
<organism evidence="1 2">
    <name type="scientific">Klugiella xanthotipulae</name>
    <dbReference type="NCBI Taxonomy" id="244735"/>
    <lineage>
        <taxon>Bacteria</taxon>
        <taxon>Bacillati</taxon>
        <taxon>Actinomycetota</taxon>
        <taxon>Actinomycetes</taxon>
        <taxon>Micrococcales</taxon>
        <taxon>Microbacteriaceae</taxon>
        <taxon>Klugiella</taxon>
    </lineage>
</organism>
<reference evidence="1 2" key="1">
    <citation type="submission" date="2019-06" db="EMBL/GenBank/DDBJ databases">
        <title>Sequencing the genomes of 1000 actinobacteria strains.</title>
        <authorList>
            <person name="Klenk H.-P."/>
        </authorList>
    </citation>
    <scope>NUCLEOTIDE SEQUENCE [LARGE SCALE GENOMIC DNA]</scope>
    <source>
        <strain evidence="1 2">DSM 18031</strain>
    </source>
</reference>
<keyword evidence="2" id="KW-1185">Reference proteome</keyword>
<dbReference type="Proteomes" id="UP000318331">
    <property type="component" value="Unassembled WGS sequence"/>
</dbReference>
<dbReference type="OrthoDB" id="3239501at2"/>
<protein>
    <submittedName>
        <fullName evidence="1">Uncharacterized protein</fullName>
    </submittedName>
</protein>
<evidence type="ECO:0000313" key="2">
    <source>
        <dbReference type="Proteomes" id="UP000318331"/>
    </source>
</evidence>
<dbReference type="RefSeq" id="WP_141916390.1">
    <property type="nucleotide sequence ID" value="NZ_BAAAYS010000014.1"/>
</dbReference>
<evidence type="ECO:0000313" key="1">
    <source>
        <dbReference type="EMBL" id="TQM66234.1"/>
    </source>
</evidence>
<sequence length="151" mass="17017">MSRSIHLNSMLAEMREAAEELTQQARHRADEIVRVRAEGEDAERLTAQKRRAGDWGADWRTLQGRIDLNQTSAEDIYNGLDHSPEARAVRRAIGQGLAMTRAAMLARHEAEAAVDPFTRDIATIEVSGYDVALVYREELLCEIQSEIDRRG</sequence>
<accession>A0A543I6L9</accession>
<proteinExistence type="predicted"/>
<comment type="caution">
    <text evidence="1">The sequence shown here is derived from an EMBL/GenBank/DDBJ whole genome shotgun (WGS) entry which is preliminary data.</text>
</comment>
<gene>
    <name evidence="1" type="ORF">FB466_1068</name>
</gene>
<dbReference type="AlphaFoldDB" id="A0A543I6L9"/>
<name>A0A543I6L9_9MICO</name>